<evidence type="ECO:0000256" key="1">
    <source>
        <dbReference type="SAM" id="MobiDB-lite"/>
    </source>
</evidence>
<sequence length="79" mass="8054">MGDHQPGQVLDIHLGRTPASVLRGGPGRLPDLAGKNETGDDRALHGSAQEFKTPGGRVGGAIAGGLIIGIAPRQTPRVL</sequence>
<organism evidence="2 3">
    <name type="scientific">Acidisphaera rubrifaciens HS-AP3</name>
    <dbReference type="NCBI Taxonomy" id="1231350"/>
    <lineage>
        <taxon>Bacteria</taxon>
        <taxon>Pseudomonadati</taxon>
        <taxon>Pseudomonadota</taxon>
        <taxon>Alphaproteobacteria</taxon>
        <taxon>Acetobacterales</taxon>
        <taxon>Acetobacteraceae</taxon>
        <taxon>Acidisphaera</taxon>
    </lineage>
</organism>
<comment type="caution">
    <text evidence="2">The sequence shown here is derived from an EMBL/GenBank/DDBJ whole genome shotgun (WGS) entry which is preliminary data.</text>
</comment>
<dbReference type="EMBL" id="BANB01000264">
    <property type="protein sequence ID" value="GAN77252.1"/>
    <property type="molecule type" value="Genomic_DNA"/>
</dbReference>
<proteinExistence type="predicted"/>
<dbReference type="AlphaFoldDB" id="A0A0D6P6G8"/>
<gene>
    <name evidence="2" type="ORF">Asru_0264_09</name>
</gene>
<accession>A0A0D6P6G8</accession>
<keyword evidence="3" id="KW-1185">Reference proteome</keyword>
<reference evidence="2 3" key="1">
    <citation type="submission" date="2012-11" db="EMBL/GenBank/DDBJ databases">
        <title>Whole genome sequence of Acidisphaera rubrifaciens HS-AP3.</title>
        <authorList>
            <person name="Azuma Y."/>
            <person name="Higashiura N."/>
            <person name="Hirakawa H."/>
            <person name="Matsushita K."/>
        </authorList>
    </citation>
    <scope>NUCLEOTIDE SEQUENCE [LARGE SCALE GENOMIC DNA]</scope>
    <source>
        <strain evidence="2 3">HS-AP3</strain>
    </source>
</reference>
<protein>
    <submittedName>
        <fullName evidence="2">Uncharacterized protein</fullName>
    </submittedName>
</protein>
<evidence type="ECO:0000313" key="2">
    <source>
        <dbReference type="EMBL" id="GAN77252.1"/>
    </source>
</evidence>
<dbReference type="Proteomes" id="UP000032680">
    <property type="component" value="Unassembled WGS sequence"/>
</dbReference>
<feature type="region of interest" description="Disordered" evidence="1">
    <location>
        <begin position="13"/>
        <end position="42"/>
    </location>
</feature>
<evidence type="ECO:0000313" key="3">
    <source>
        <dbReference type="Proteomes" id="UP000032680"/>
    </source>
</evidence>
<name>A0A0D6P6G8_9PROT</name>